<dbReference type="OrthoDB" id="57033at2157"/>
<dbReference type="InterPro" id="IPR000485">
    <property type="entry name" value="AsnC-type_HTH_dom"/>
</dbReference>
<evidence type="ECO:0000256" key="1">
    <source>
        <dbReference type="ARBA" id="ARBA00023015"/>
    </source>
</evidence>
<feature type="domain" description="HTH asnC-type" evidence="4">
    <location>
        <begin position="5"/>
        <end position="66"/>
    </location>
</feature>
<dbReference type="InterPro" id="IPR036388">
    <property type="entry name" value="WH-like_DNA-bd_sf"/>
</dbReference>
<dbReference type="RefSeq" id="WP_088862462.1">
    <property type="nucleotide sequence ID" value="NZ_CP014854.1"/>
</dbReference>
<name>A0A218P0P1_THECE</name>
<organism evidence="5 6">
    <name type="scientific">Thermococcus celer Vu 13 = JCM 8558</name>
    <dbReference type="NCBI Taxonomy" id="1293037"/>
    <lineage>
        <taxon>Archaea</taxon>
        <taxon>Methanobacteriati</taxon>
        <taxon>Methanobacteriota</taxon>
        <taxon>Thermococci</taxon>
        <taxon>Thermococcales</taxon>
        <taxon>Thermococcaceae</taxon>
        <taxon>Thermococcus</taxon>
    </lineage>
</organism>
<dbReference type="PRINTS" id="PR00033">
    <property type="entry name" value="HTHASNC"/>
</dbReference>
<dbReference type="Proteomes" id="UP000197156">
    <property type="component" value="Chromosome"/>
</dbReference>
<dbReference type="AlphaFoldDB" id="A0A218P0P1"/>
<evidence type="ECO:0000256" key="2">
    <source>
        <dbReference type="ARBA" id="ARBA00023125"/>
    </source>
</evidence>
<dbReference type="PROSITE" id="PS50956">
    <property type="entry name" value="HTH_ASNC_2"/>
    <property type="match status" value="1"/>
</dbReference>
<dbReference type="GO" id="GO:0006355">
    <property type="term" value="P:regulation of DNA-templated transcription"/>
    <property type="evidence" value="ECO:0007669"/>
    <property type="project" value="InterPro"/>
</dbReference>
<evidence type="ECO:0000313" key="5">
    <source>
        <dbReference type="EMBL" id="ASI98502.1"/>
    </source>
</evidence>
<keyword evidence="3" id="KW-0804">Transcription</keyword>
<sequence>MVDKITEIDVKILKLLAKNARLTYKELAEILGTTRQRVSRRMDRLERKGVIKKYTVIPDYDALGYAHVILGITIKPSVNVDEVIPALLEDENVKIVERALGSHNLVVHIVGPKDMKEIEKTITDVSRKIPGIDELDITFVTEILKFDVL</sequence>
<evidence type="ECO:0000259" key="4">
    <source>
        <dbReference type="PROSITE" id="PS50956"/>
    </source>
</evidence>
<evidence type="ECO:0000256" key="3">
    <source>
        <dbReference type="ARBA" id="ARBA00023163"/>
    </source>
</evidence>
<dbReference type="GO" id="GO:0043565">
    <property type="term" value="F:sequence-specific DNA binding"/>
    <property type="evidence" value="ECO:0007669"/>
    <property type="project" value="InterPro"/>
</dbReference>
<dbReference type="PANTHER" id="PTHR43413">
    <property type="entry name" value="TRANSCRIPTIONAL REGULATOR, ASNC FAMILY"/>
    <property type="match status" value="1"/>
</dbReference>
<dbReference type="InterPro" id="IPR012318">
    <property type="entry name" value="HTH_CRP"/>
</dbReference>
<keyword evidence="1" id="KW-0805">Transcription regulation</keyword>
<dbReference type="Gene3D" id="3.30.70.920">
    <property type="match status" value="1"/>
</dbReference>
<protein>
    <submittedName>
        <fullName evidence="5">Transcriptional regulator</fullName>
    </submittedName>
</protein>
<reference evidence="5 6" key="1">
    <citation type="submission" date="2016-03" db="EMBL/GenBank/DDBJ databases">
        <title>Complete genome sequence of Thermococcus celer.</title>
        <authorList>
            <person name="Oger P.M."/>
        </authorList>
    </citation>
    <scope>NUCLEOTIDE SEQUENCE [LARGE SCALE GENOMIC DNA]</scope>
    <source>
        <strain evidence="5 6">Vu 13</strain>
    </source>
</reference>
<dbReference type="InterPro" id="IPR011008">
    <property type="entry name" value="Dimeric_a/b-barrel"/>
</dbReference>
<proteinExistence type="predicted"/>
<dbReference type="InterPro" id="IPR036390">
    <property type="entry name" value="WH_DNA-bd_sf"/>
</dbReference>
<dbReference type="GeneID" id="33323574"/>
<dbReference type="InterPro" id="IPR050684">
    <property type="entry name" value="HTH-Siroheme_Decarb"/>
</dbReference>
<dbReference type="SMART" id="SM00344">
    <property type="entry name" value="HTH_ASNC"/>
    <property type="match status" value="1"/>
</dbReference>
<dbReference type="InterPro" id="IPR011991">
    <property type="entry name" value="ArsR-like_HTH"/>
</dbReference>
<dbReference type="CDD" id="cd00090">
    <property type="entry name" value="HTH_ARSR"/>
    <property type="match status" value="1"/>
</dbReference>
<dbReference type="SUPFAM" id="SSF54909">
    <property type="entry name" value="Dimeric alpha+beta barrel"/>
    <property type="match status" value="1"/>
</dbReference>
<dbReference type="Gene3D" id="1.10.10.10">
    <property type="entry name" value="Winged helix-like DNA-binding domain superfamily/Winged helix DNA-binding domain"/>
    <property type="match status" value="1"/>
</dbReference>
<dbReference type="EMBL" id="CP014854">
    <property type="protein sequence ID" value="ASI98502.1"/>
    <property type="molecule type" value="Genomic_DNA"/>
</dbReference>
<dbReference type="Pfam" id="PF13412">
    <property type="entry name" value="HTH_24"/>
    <property type="match status" value="1"/>
</dbReference>
<dbReference type="PANTHER" id="PTHR43413:SF7">
    <property type="entry name" value="HTH-TYPE TRANSCRIPTIONAL REGULATOR PTR2"/>
    <property type="match status" value="1"/>
</dbReference>
<dbReference type="InterPro" id="IPR019888">
    <property type="entry name" value="Tscrpt_reg_AsnC-like"/>
</dbReference>
<keyword evidence="2" id="KW-0238">DNA-binding</keyword>
<keyword evidence="6" id="KW-1185">Reference proteome</keyword>
<evidence type="ECO:0000313" key="6">
    <source>
        <dbReference type="Proteomes" id="UP000197156"/>
    </source>
</evidence>
<gene>
    <name evidence="5" type="ORF">A3L02_02430</name>
</gene>
<dbReference type="PRINTS" id="PR00034">
    <property type="entry name" value="HTHCRP"/>
</dbReference>
<dbReference type="SUPFAM" id="SSF46785">
    <property type="entry name" value="Winged helix' DNA-binding domain"/>
    <property type="match status" value="1"/>
</dbReference>
<accession>A0A218P0P1</accession>
<dbReference type="KEGG" id="tce:A3L02_02430"/>